<keyword evidence="6" id="KW-1185">Reference proteome</keyword>
<dbReference type="Pfam" id="PF13505">
    <property type="entry name" value="OMP_b-brl"/>
    <property type="match status" value="1"/>
</dbReference>
<dbReference type="CDD" id="cd07185">
    <property type="entry name" value="OmpA_C-like"/>
    <property type="match status" value="1"/>
</dbReference>
<protein>
    <submittedName>
        <fullName evidence="5">OmpA family protein</fullName>
    </submittedName>
</protein>
<feature type="signal peptide" evidence="3">
    <location>
        <begin position="1"/>
        <end position="20"/>
    </location>
</feature>
<dbReference type="PANTHER" id="PTHR30329:SF21">
    <property type="entry name" value="LIPOPROTEIN YIAD-RELATED"/>
    <property type="match status" value="1"/>
</dbReference>
<accession>A0ABS6IKQ1</accession>
<dbReference type="InterPro" id="IPR027385">
    <property type="entry name" value="Beta-barrel_OMP"/>
</dbReference>
<dbReference type="Pfam" id="PF00691">
    <property type="entry name" value="OmpA"/>
    <property type="match status" value="1"/>
</dbReference>
<dbReference type="EMBL" id="JAHOPB010000001">
    <property type="protein sequence ID" value="MBU8875174.1"/>
    <property type="molecule type" value="Genomic_DNA"/>
</dbReference>
<keyword evidence="1 3" id="KW-0732">Signal</keyword>
<proteinExistence type="predicted"/>
<dbReference type="PROSITE" id="PS51123">
    <property type="entry name" value="OMPA_2"/>
    <property type="match status" value="1"/>
</dbReference>
<comment type="caution">
    <text evidence="5">The sequence shown here is derived from an EMBL/GenBank/DDBJ whole genome shotgun (WGS) entry which is preliminary data.</text>
</comment>
<keyword evidence="2" id="KW-0472">Membrane</keyword>
<organism evidence="5 6">
    <name type="scientific">Reyranella humidisoli</name>
    <dbReference type="NCBI Taxonomy" id="2849149"/>
    <lineage>
        <taxon>Bacteria</taxon>
        <taxon>Pseudomonadati</taxon>
        <taxon>Pseudomonadota</taxon>
        <taxon>Alphaproteobacteria</taxon>
        <taxon>Hyphomicrobiales</taxon>
        <taxon>Reyranellaceae</taxon>
        <taxon>Reyranella</taxon>
    </lineage>
</organism>
<reference evidence="5 6" key="1">
    <citation type="submission" date="2021-06" db="EMBL/GenBank/DDBJ databases">
        <authorList>
            <person name="Lee D.H."/>
        </authorList>
    </citation>
    <scope>NUCLEOTIDE SEQUENCE [LARGE SCALE GENOMIC DNA]</scope>
    <source>
        <strain evidence="5 6">MMS21-HV4-11</strain>
    </source>
</reference>
<evidence type="ECO:0000259" key="4">
    <source>
        <dbReference type="PROSITE" id="PS51123"/>
    </source>
</evidence>
<evidence type="ECO:0000256" key="2">
    <source>
        <dbReference type="PROSITE-ProRule" id="PRU00473"/>
    </source>
</evidence>
<dbReference type="Proteomes" id="UP000727907">
    <property type="component" value="Unassembled WGS sequence"/>
</dbReference>
<evidence type="ECO:0000256" key="3">
    <source>
        <dbReference type="SAM" id="SignalP"/>
    </source>
</evidence>
<dbReference type="InterPro" id="IPR006665">
    <property type="entry name" value="OmpA-like"/>
</dbReference>
<feature type="chain" id="PRO_5046111422" evidence="3">
    <location>
        <begin position="21"/>
        <end position="319"/>
    </location>
</feature>
<sequence>MKKALLAAAAIVALPLAAQAQSPQPGLYIGAEGGINWLTNFTANTNIPAFPTVSVTPQLGWMAGGVIGYDFVGPRVELEGIYRWNPTNVGVPGTAVNNQVGQLGIMANLLYDFMPGSVITPYIGAGAGLGLVDGNSSLGSTVFAYQGIIGLGWNADTNFRVNLDGRYYGTSNPTVNGVGWTNNNFSIMLGLQLKFGAEPAAPPPPPPMVAPPSFMVFFDWDRSNLSAQALNTIKQAAGAYKTKGNARITATGHTDTSGAPAYNMALSLRRANAVKDALVREGVPATAIAVVGRGEQGLLVQTGPNVREPQNRRVEIVIQ</sequence>
<gene>
    <name evidence="5" type="ORF">KQ910_15475</name>
</gene>
<evidence type="ECO:0000313" key="6">
    <source>
        <dbReference type="Proteomes" id="UP000727907"/>
    </source>
</evidence>
<feature type="domain" description="OmpA-like" evidence="4">
    <location>
        <begin position="205"/>
        <end position="319"/>
    </location>
</feature>
<dbReference type="RefSeq" id="WP_216961996.1">
    <property type="nucleotide sequence ID" value="NZ_JAHOPB010000001.1"/>
</dbReference>
<evidence type="ECO:0000256" key="1">
    <source>
        <dbReference type="ARBA" id="ARBA00022729"/>
    </source>
</evidence>
<evidence type="ECO:0000313" key="5">
    <source>
        <dbReference type="EMBL" id="MBU8875174.1"/>
    </source>
</evidence>
<dbReference type="InterPro" id="IPR050330">
    <property type="entry name" value="Bact_OuterMem_StrucFunc"/>
</dbReference>
<name>A0ABS6IKQ1_9HYPH</name>
<dbReference type="PANTHER" id="PTHR30329">
    <property type="entry name" value="STATOR ELEMENT OF FLAGELLAR MOTOR COMPLEX"/>
    <property type="match status" value="1"/>
</dbReference>